<keyword evidence="9" id="KW-0805">Transcription regulation</keyword>
<feature type="domain" description="SET" evidence="13">
    <location>
        <begin position="211"/>
        <end position="312"/>
    </location>
</feature>
<keyword evidence="8" id="KW-0862">Zinc</keyword>
<evidence type="ECO:0000256" key="8">
    <source>
        <dbReference type="ARBA" id="ARBA00022833"/>
    </source>
</evidence>
<dbReference type="CDD" id="cd19193">
    <property type="entry name" value="PR-SET_PRDM7_9"/>
    <property type="match status" value="1"/>
</dbReference>
<keyword evidence="6" id="KW-0677">Repeat</keyword>
<dbReference type="Pfam" id="PF21549">
    <property type="entry name" value="PRDM2_PR"/>
    <property type="match status" value="1"/>
</dbReference>
<dbReference type="InterPro" id="IPR044417">
    <property type="entry name" value="PRDM7_9_PR-SET"/>
</dbReference>
<dbReference type="Ensembl" id="ENSHHUT00000002345.1">
    <property type="protein sequence ID" value="ENSHHUP00000002270.1"/>
    <property type="gene ID" value="ENSHHUG00000001469.1"/>
</dbReference>
<keyword evidence="11" id="KW-0539">Nucleus</keyword>
<evidence type="ECO:0000256" key="6">
    <source>
        <dbReference type="ARBA" id="ARBA00022737"/>
    </source>
</evidence>
<keyword evidence="16" id="KW-1185">Reference proteome</keyword>
<keyword evidence="5" id="KW-0479">Metal-binding</keyword>
<proteinExistence type="predicted"/>
<dbReference type="GO" id="GO:0032259">
    <property type="term" value="P:methylation"/>
    <property type="evidence" value="ECO:0007669"/>
    <property type="project" value="UniProtKB-KW"/>
</dbReference>
<dbReference type="PANTHER" id="PTHR16515:SF49">
    <property type="entry name" value="GASTRULA ZINC FINGER PROTEIN XLCGF49.1-LIKE-RELATED"/>
    <property type="match status" value="1"/>
</dbReference>
<accession>A0A4W5JVK6</accession>
<dbReference type="GeneTree" id="ENSGT00940000158211"/>
<dbReference type="InterPro" id="IPR001214">
    <property type="entry name" value="SET_dom"/>
</dbReference>
<dbReference type="SUPFAM" id="SSF82199">
    <property type="entry name" value="SET domain"/>
    <property type="match status" value="1"/>
</dbReference>
<dbReference type="GO" id="GO:0005634">
    <property type="term" value="C:nucleus"/>
    <property type="evidence" value="ECO:0007669"/>
    <property type="project" value="UniProtKB-SubCell"/>
</dbReference>
<evidence type="ECO:0000259" key="13">
    <source>
        <dbReference type="PROSITE" id="PS50280"/>
    </source>
</evidence>
<evidence type="ECO:0000256" key="10">
    <source>
        <dbReference type="ARBA" id="ARBA00023163"/>
    </source>
</evidence>
<feature type="compositionally biased region" description="Polar residues" evidence="12">
    <location>
        <begin position="95"/>
        <end position="160"/>
    </location>
</feature>
<feature type="compositionally biased region" description="Basic and acidic residues" evidence="12">
    <location>
        <begin position="48"/>
        <end position="57"/>
    </location>
</feature>
<feature type="domain" description="KRAB-related" evidence="14">
    <location>
        <begin position="1"/>
        <end position="56"/>
    </location>
</feature>
<dbReference type="GO" id="GO:0008270">
    <property type="term" value="F:zinc ion binding"/>
    <property type="evidence" value="ECO:0007669"/>
    <property type="project" value="UniProtKB-KW"/>
</dbReference>
<keyword evidence="7" id="KW-0863">Zinc-finger</keyword>
<dbReference type="Gene3D" id="2.170.270.10">
    <property type="entry name" value="SET domain"/>
    <property type="match status" value="1"/>
</dbReference>
<evidence type="ECO:0000256" key="12">
    <source>
        <dbReference type="SAM" id="MobiDB-lite"/>
    </source>
</evidence>
<reference evidence="16" key="1">
    <citation type="submission" date="2018-06" db="EMBL/GenBank/DDBJ databases">
        <title>Genome assembly of Danube salmon.</title>
        <authorList>
            <person name="Macqueen D.J."/>
            <person name="Gundappa M.K."/>
        </authorList>
    </citation>
    <scope>NUCLEOTIDE SEQUENCE [LARGE SCALE GENOMIC DNA]</scope>
</reference>
<dbReference type="AlphaFoldDB" id="A0A4W5JVK6"/>
<evidence type="ECO:0000256" key="11">
    <source>
        <dbReference type="ARBA" id="ARBA00023242"/>
    </source>
</evidence>
<evidence type="ECO:0000256" key="2">
    <source>
        <dbReference type="ARBA" id="ARBA00022603"/>
    </source>
</evidence>
<keyword evidence="4" id="KW-0949">S-adenosyl-L-methionine</keyword>
<evidence type="ECO:0000256" key="5">
    <source>
        <dbReference type="ARBA" id="ARBA00022723"/>
    </source>
</evidence>
<comment type="subcellular location">
    <subcellularLocation>
        <location evidence="1">Nucleus</location>
    </subcellularLocation>
</comment>
<feature type="region of interest" description="Disordered" evidence="12">
    <location>
        <begin position="48"/>
        <end position="160"/>
    </location>
</feature>
<sequence length="392" mass="44842">MKVNFSRSKWASLAEWEKKRYRNMKRNHLAMLAIGLQALVPVFMRRGREGREREHRPPPQGPSDTVEEEEEEEWTPHLERQHQGKTQRRREKNSRTPSTETTSKPPQSRTPTASTSKPPQSRTPSTASTSKPPQSRTSSTASTSKPPQSRTSSTASTSKPPQIFCFSSLSVCEECKSFFIEECELHGPPHFILDTPAPLGAPDRARLTLPPGLEVRTSAIPGAGLGVFNHGHKFPDKELAMESGYSWVIYKSKQSDKYIDAKRDTHSNWMRYVNCARSEEEQNLVAFQYRGGILYRCCKPIAVGEELLVWYGEEYARDLGIIFDFLWDRKSSARGERPYHCSVWEEVQCVRTFKDTPVYSHRREAVSLFTVWEEFQSVRKLKGTPAYSHLTL</sequence>
<feature type="compositionally biased region" description="Basic residues" evidence="12">
    <location>
        <begin position="83"/>
        <end position="92"/>
    </location>
</feature>
<dbReference type="InterPro" id="IPR003655">
    <property type="entry name" value="aKRAB"/>
</dbReference>
<evidence type="ECO:0000313" key="15">
    <source>
        <dbReference type="Ensembl" id="ENSHHUP00000002270.1"/>
    </source>
</evidence>
<dbReference type="GO" id="GO:0006355">
    <property type="term" value="P:regulation of DNA-templated transcription"/>
    <property type="evidence" value="ECO:0007669"/>
    <property type="project" value="InterPro"/>
</dbReference>
<evidence type="ECO:0000313" key="16">
    <source>
        <dbReference type="Proteomes" id="UP000314982"/>
    </source>
</evidence>
<dbReference type="Proteomes" id="UP000314982">
    <property type="component" value="Unassembled WGS sequence"/>
</dbReference>
<dbReference type="PANTHER" id="PTHR16515">
    <property type="entry name" value="PR DOMAIN ZINC FINGER PROTEIN"/>
    <property type="match status" value="1"/>
</dbReference>
<protein>
    <recommendedName>
        <fullName evidence="17">SET domain-containing protein</fullName>
    </recommendedName>
</protein>
<reference evidence="15" key="3">
    <citation type="submission" date="2025-09" db="UniProtKB">
        <authorList>
            <consortium name="Ensembl"/>
        </authorList>
    </citation>
    <scope>IDENTIFICATION</scope>
</reference>
<dbReference type="GO" id="GO:0042054">
    <property type="term" value="F:histone methyltransferase activity"/>
    <property type="evidence" value="ECO:0007669"/>
    <property type="project" value="InterPro"/>
</dbReference>
<evidence type="ECO:0000256" key="3">
    <source>
        <dbReference type="ARBA" id="ARBA00022679"/>
    </source>
</evidence>
<evidence type="ECO:0008006" key="17">
    <source>
        <dbReference type="Google" id="ProtNLM"/>
    </source>
</evidence>
<keyword evidence="10" id="KW-0804">Transcription</keyword>
<evidence type="ECO:0000256" key="4">
    <source>
        <dbReference type="ARBA" id="ARBA00022691"/>
    </source>
</evidence>
<evidence type="ECO:0000259" key="14">
    <source>
        <dbReference type="PROSITE" id="PS50806"/>
    </source>
</evidence>
<dbReference type="PROSITE" id="PS50806">
    <property type="entry name" value="KRAB_RELATED"/>
    <property type="match status" value="1"/>
</dbReference>
<dbReference type="InterPro" id="IPR046341">
    <property type="entry name" value="SET_dom_sf"/>
</dbReference>
<dbReference type="PROSITE" id="PS50280">
    <property type="entry name" value="SET"/>
    <property type="match status" value="1"/>
</dbReference>
<evidence type="ECO:0000256" key="9">
    <source>
        <dbReference type="ARBA" id="ARBA00023015"/>
    </source>
</evidence>
<reference evidence="15" key="2">
    <citation type="submission" date="2025-08" db="UniProtKB">
        <authorList>
            <consortium name="Ensembl"/>
        </authorList>
    </citation>
    <scope>IDENTIFICATION</scope>
</reference>
<dbReference type="InterPro" id="IPR050331">
    <property type="entry name" value="Zinc_finger"/>
</dbReference>
<evidence type="ECO:0000256" key="7">
    <source>
        <dbReference type="ARBA" id="ARBA00022771"/>
    </source>
</evidence>
<organism evidence="15 16">
    <name type="scientific">Hucho hucho</name>
    <name type="common">huchen</name>
    <dbReference type="NCBI Taxonomy" id="62062"/>
    <lineage>
        <taxon>Eukaryota</taxon>
        <taxon>Metazoa</taxon>
        <taxon>Chordata</taxon>
        <taxon>Craniata</taxon>
        <taxon>Vertebrata</taxon>
        <taxon>Euteleostomi</taxon>
        <taxon>Actinopterygii</taxon>
        <taxon>Neopterygii</taxon>
        <taxon>Teleostei</taxon>
        <taxon>Protacanthopterygii</taxon>
        <taxon>Salmoniformes</taxon>
        <taxon>Salmonidae</taxon>
        <taxon>Salmoninae</taxon>
        <taxon>Hucho</taxon>
    </lineage>
</organism>
<name>A0A4W5JVK6_9TELE</name>
<keyword evidence="2" id="KW-0489">Methyltransferase</keyword>
<evidence type="ECO:0000256" key="1">
    <source>
        <dbReference type="ARBA" id="ARBA00004123"/>
    </source>
</evidence>
<dbReference type="STRING" id="62062.ENSHHUP00000002270"/>
<keyword evidence="3" id="KW-0808">Transferase</keyword>